<dbReference type="EMBL" id="CM041543">
    <property type="protein sequence ID" value="KAI3363999.1"/>
    <property type="molecule type" value="Genomic_DNA"/>
</dbReference>
<organism evidence="1 2">
    <name type="scientific">Scortum barcoo</name>
    <name type="common">barcoo grunter</name>
    <dbReference type="NCBI Taxonomy" id="214431"/>
    <lineage>
        <taxon>Eukaryota</taxon>
        <taxon>Metazoa</taxon>
        <taxon>Chordata</taxon>
        <taxon>Craniata</taxon>
        <taxon>Vertebrata</taxon>
        <taxon>Euteleostomi</taxon>
        <taxon>Actinopterygii</taxon>
        <taxon>Neopterygii</taxon>
        <taxon>Teleostei</taxon>
        <taxon>Neoteleostei</taxon>
        <taxon>Acanthomorphata</taxon>
        <taxon>Eupercaria</taxon>
        <taxon>Centrarchiformes</taxon>
        <taxon>Terapontoidei</taxon>
        <taxon>Terapontidae</taxon>
        <taxon>Scortum</taxon>
    </lineage>
</organism>
<sequence>MNTCDSTVGGASGGDTMSFQVKHFPQLSSCLPSIVVEPTDGGEVESGELRWPPDDVSSDVREGHAQKTDFSDLLGQIHTENENLHRGRALKQDTDVLQKHRKP</sequence>
<comment type="caution">
    <text evidence="1">The sequence shown here is derived from an EMBL/GenBank/DDBJ whole genome shotgun (WGS) entry which is preliminary data.</text>
</comment>
<evidence type="ECO:0000313" key="1">
    <source>
        <dbReference type="EMBL" id="KAI3363999.1"/>
    </source>
</evidence>
<protein>
    <submittedName>
        <fullName evidence="1">Uncharacterized protein</fullName>
    </submittedName>
</protein>
<accession>A0ACB8W8N7</accession>
<reference evidence="1" key="1">
    <citation type="submission" date="2022-04" db="EMBL/GenBank/DDBJ databases">
        <title>Jade perch genome.</title>
        <authorList>
            <person name="Chao B."/>
        </authorList>
    </citation>
    <scope>NUCLEOTIDE SEQUENCE</scope>
    <source>
        <strain evidence="1">CB-2022</strain>
    </source>
</reference>
<dbReference type="Proteomes" id="UP000831701">
    <property type="component" value="Chromosome 13"/>
</dbReference>
<evidence type="ECO:0000313" key="2">
    <source>
        <dbReference type="Proteomes" id="UP000831701"/>
    </source>
</evidence>
<keyword evidence="2" id="KW-1185">Reference proteome</keyword>
<gene>
    <name evidence="1" type="ORF">L3Q82_001595</name>
</gene>
<proteinExistence type="predicted"/>
<name>A0ACB8W8N7_9TELE</name>